<dbReference type="InterPro" id="IPR039556">
    <property type="entry name" value="ICL/PEPM"/>
</dbReference>
<protein>
    <submittedName>
        <fullName evidence="1">Isocitrate lyase/phosphoenolpyruvate mutase family protein</fullName>
    </submittedName>
</protein>
<dbReference type="InterPro" id="IPR018523">
    <property type="entry name" value="Isocitrate_lyase_ph_CS"/>
</dbReference>
<dbReference type="GO" id="GO:0016829">
    <property type="term" value="F:lyase activity"/>
    <property type="evidence" value="ECO:0007669"/>
    <property type="project" value="UniProtKB-KW"/>
</dbReference>
<sequence length="306" mass="30937">MTSSEHSADRLRALLAGPTVVRLPGVFDAVSAGLAAAAGAQAVCLSGATVSAVDLGLPDFGFVHGTDIAGRAAALLPSLGGVPLLADADTGYGNALQARRTTHTYAAAGVAGLHLEDQVAPKRCGHLGGKEVVGVDEAASRVRAAVDADTGLVIVARTDALSVLGRDAVVERCRAFAAAGADAVFVEGASIEDLEAVAAALAADGRPLPQMYNRSEAGGPIDAGPSDERLAEAGVRFVIHPVSAMLAAAEAVRRTMAAIVGTGHAGAVDRMEWTDLTDLVGLPELLQDELRYAAGSEPAALSEGHR</sequence>
<keyword evidence="2" id="KW-1185">Reference proteome</keyword>
<evidence type="ECO:0000313" key="1">
    <source>
        <dbReference type="EMBL" id="UUP12651.1"/>
    </source>
</evidence>
<evidence type="ECO:0000313" key="2">
    <source>
        <dbReference type="Proteomes" id="UP001316184"/>
    </source>
</evidence>
<dbReference type="EMBL" id="CP102173">
    <property type="protein sequence ID" value="UUP12651.1"/>
    <property type="molecule type" value="Genomic_DNA"/>
</dbReference>
<dbReference type="CDD" id="cd00377">
    <property type="entry name" value="ICL_PEPM"/>
    <property type="match status" value="1"/>
</dbReference>
<dbReference type="SUPFAM" id="SSF51621">
    <property type="entry name" value="Phosphoenolpyruvate/pyruvate domain"/>
    <property type="match status" value="1"/>
</dbReference>
<dbReference type="PROSITE" id="PS00161">
    <property type="entry name" value="ISOCITRATE_LYASE"/>
    <property type="match status" value="1"/>
</dbReference>
<reference evidence="1 2" key="1">
    <citation type="submission" date="2022-08" db="EMBL/GenBank/DDBJ databases">
        <title>novel species in genus Aeromicrobium.</title>
        <authorList>
            <person name="Ye L."/>
        </authorList>
    </citation>
    <scope>NUCLEOTIDE SEQUENCE [LARGE SCALE GENOMIC DNA]</scope>
    <source>
        <strain evidence="2">zg-Y1379</strain>
    </source>
</reference>
<dbReference type="InterPro" id="IPR015813">
    <property type="entry name" value="Pyrv/PenolPyrv_kinase-like_dom"/>
</dbReference>
<accession>A0ABY5M6F3</accession>
<keyword evidence="1" id="KW-0456">Lyase</keyword>
<dbReference type="RefSeq" id="WP_232400185.1">
    <property type="nucleotide sequence ID" value="NZ_CP102173.1"/>
</dbReference>
<dbReference type="PANTHER" id="PTHR42905">
    <property type="entry name" value="PHOSPHOENOLPYRUVATE CARBOXYLASE"/>
    <property type="match status" value="1"/>
</dbReference>
<dbReference type="Pfam" id="PF13714">
    <property type="entry name" value="PEP_mutase"/>
    <property type="match status" value="1"/>
</dbReference>
<name>A0ABY5M6F3_9ACTN</name>
<proteinExistence type="predicted"/>
<organism evidence="1 2">
    <name type="scientific">Aeromicrobium wangtongii</name>
    <dbReference type="NCBI Taxonomy" id="2969247"/>
    <lineage>
        <taxon>Bacteria</taxon>
        <taxon>Bacillati</taxon>
        <taxon>Actinomycetota</taxon>
        <taxon>Actinomycetes</taxon>
        <taxon>Propionibacteriales</taxon>
        <taxon>Nocardioidaceae</taxon>
        <taxon>Aeromicrobium</taxon>
    </lineage>
</organism>
<dbReference type="Gene3D" id="3.20.20.60">
    <property type="entry name" value="Phosphoenolpyruvate-binding domains"/>
    <property type="match status" value="1"/>
</dbReference>
<dbReference type="InterPro" id="IPR040442">
    <property type="entry name" value="Pyrv_kinase-like_dom_sf"/>
</dbReference>
<gene>
    <name evidence="1" type="ORF">NQV15_12380</name>
</gene>
<dbReference type="Proteomes" id="UP001316184">
    <property type="component" value="Chromosome"/>
</dbReference>
<dbReference type="PANTHER" id="PTHR42905:SF2">
    <property type="entry name" value="PHOSPHOENOLPYRUVATE CARBOXYLASE FAMILY PROTEIN"/>
    <property type="match status" value="1"/>
</dbReference>